<proteinExistence type="predicted"/>
<evidence type="ECO:0000313" key="2">
    <source>
        <dbReference type="EMBL" id="PIO16349.1"/>
    </source>
</evidence>
<evidence type="ECO:0000313" key="3">
    <source>
        <dbReference type="Proteomes" id="UP000228934"/>
    </source>
</evidence>
<protein>
    <submittedName>
        <fullName evidence="2">Uncharacterized protein</fullName>
    </submittedName>
</protein>
<accession>A0A2G9QL55</accession>
<gene>
    <name evidence="2" type="ORF">AB205_0031480</name>
</gene>
<evidence type="ECO:0000256" key="1">
    <source>
        <dbReference type="SAM" id="MobiDB-lite"/>
    </source>
</evidence>
<sequence>MQSFRYLPIIFKEEPLPEIALHRFPSAPLPPPCHIPLDPTQIDLSTTFAPHLPSNLPETPMEVSPYYTSSHQEKIFPGTPDCGIGSSSFLGCYFNPPVASEFKSPIPYQENNSDVSLTLPFQSNTSSPLPPSPVPWSPQPCSSQSSCSTTFSGSLLSHLNSTSKMEERGTGLHQNYPSSPILPSLDFETNVHHFVPDYQQYPACAPPTYTTLGESRSLETMQAKLSSTSPEVAIGEPCTTNQHFTANTMSNHPVNLTQALNSKNEDGSVNHSEFSVPKENNVQQAFSTPYQSLTNCTSQLTNLCPSTHPAPLSSPSSPLIASAAIPSQKGLCDVSLDMSSNQTEKDTCYQEHSEEYAKSSSNEERDLGKESQGFESPFHSIPIQGITLEEVSEFIGQDLHRFPEPRQN</sequence>
<feature type="compositionally biased region" description="Pro residues" evidence="1">
    <location>
        <begin position="128"/>
        <end position="138"/>
    </location>
</feature>
<feature type="compositionally biased region" description="Basic and acidic residues" evidence="1">
    <location>
        <begin position="343"/>
        <end position="369"/>
    </location>
</feature>
<dbReference type="OrthoDB" id="5346094at2759"/>
<name>A0A2G9QL55_AQUCT</name>
<feature type="region of interest" description="Disordered" evidence="1">
    <location>
        <begin position="113"/>
        <end position="141"/>
    </location>
</feature>
<dbReference type="AlphaFoldDB" id="A0A2G9QL55"/>
<keyword evidence="3" id="KW-1185">Reference proteome</keyword>
<dbReference type="EMBL" id="KV960915">
    <property type="protein sequence ID" value="PIO16349.1"/>
    <property type="molecule type" value="Genomic_DNA"/>
</dbReference>
<dbReference type="Proteomes" id="UP000228934">
    <property type="component" value="Unassembled WGS sequence"/>
</dbReference>
<reference evidence="3" key="1">
    <citation type="journal article" date="2017" name="Nat. Commun.">
        <title>The North American bullfrog draft genome provides insight into hormonal regulation of long noncoding RNA.</title>
        <authorList>
            <person name="Hammond S.A."/>
            <person name="Warren R.L."/>
            <person name="Vandervalk B.P."/>
            <person name="Kucuk E."/>
            <person name="Khan H."/>
            <person name="Gibb E.A."/>
            <person name="Pandoh P."/>
            <person name="Kirk H."/>
            <person name="Zhao Y."/>
            <person name="Jones M."/>
            <person name="Mungall A.J."/>
            <person name="Coope R."/>
            <person name="Pleasance S."/>
            <person name="Moore R.A."/>
            <person name="Holt R.A."/>
            <person name="Round J.M."/>
            <person name="Ohora S."/>
            <person name="Walle B.V."/>
            <person name="Veldhoen N."/>
            <person name="Helbing C.C."/>
            <person name="Birol I."/>
        </authorList>
    </citation>
    <scope>NUCLEOTIDE SEQUENCE [LARGE SCALE GENOMIC DNA]</scope>
</reference>
<organism evidence="2 3">
    <name type="scientific">Aquarana catesbeiana</name>
    <name type="common">American bullfrog</name>
    <name type="synonym">Rana catesbeiana</name>
    <dbReference type="NCBI Taxonomy" id="8400"/>
    <lineage>
        <taxon>Eukaryota</taxon>
        <taxon>Metazoa</taxon>
        <taxon>Chordata</taxon>
        <taxon>Craniata</taxon>
        <taxon>Vertebrata</taxon>
        <taxon>Euteleostomi</taxon>
        <taxon>Amphibia</taxon>
        <taxon>Batrachia</taxon>
        <taxon>Anura</taxon>
        <taxon>Neobatrachia</taxon>
        <taxon>Ranoidea</taxon>
        <taxon>Ranidae</taxon>
        <taxon>Aquarana</taxon>
    </lineage>
</organism>
<feature type="region of interest" description="Disordered" evidence="1">
    <location>
        <begin position="343"/>
        <end position="381"/>
    </location>
</feature>